<dbReference type="InterPro" id="IPR009057">
    <property type="entry name" value="Homeodomain-like_sf"/>
</dbReference>
<dbReference type="EMBL" id="JAUZMY010000008">
    <property type="protein sequence ID" value="MEE2037661.1"/>
    <property type="molecule type" value="Genomic_DNA"/>
</dbReference>
<reference evidence="1 2" key="1">
    <citation type="submission" date="2023-08" db="EMBL/GenBank/DDBJ databases">
        <authorList>
            <person name="Girao M."/>
            <person name="Carvalho M.F."/>
        </authorList>
    </citation>
    <scope>NUCLEOTIDE SEQUENCE [LARGE SCALE GENOMIC DNA]</scope>
    <source>
        <strain evidence="1 2">CT-R113</strain>
    </source>
</reference>
<evidence type="ECO:0008006" key="3">
    <source>
        <dbReference type="Google" id="ProtNLM"/>
    </source>
</evidence>
<dbReference type="SUPFAM" id="SSF46689">
    <property type="entry name" value="Homeodomain-like"/>
    <property type="match status" value="1"/>
</dbReference>
<dbReference type="Proteomes" id="UP001356095">
    <property type="component" value="Unassembled WGS sequence"/>
</dbReference>
<accession>A0ABU7K5Z2</accession>
<keyword evidence="2" id="KW-1185">Reference proteome</keyword>
<protein>
    <recommendedName>
        <fullName evidence="3">TetR family transcriptional regulator</fullName>
    </recommendedName>
</protein>
<gene>
    <name evidence="1" type="ORF">Q8791_10565</name>
</gene>
<comment type="caution">
    <text evidence="1">The sequence shown here is derived from an EMBL/GenBank/DDBJ whole genome shotgun (WGS) entry which is preliminary data.</text>
</comment>
<name>A0ABU7K5Z2_9ACTN</name>
<evidence type="ECO:0000313" key="1">
    <source>
        <dbReference type="EMBL" id="MEE2037661.1"/>
    </source>
</evidence>
<sequence length="89" mass="9635">MTDSPRPRRADAARNRARVLEAAFEVFSERGRGGVGPEEIKALVGACYTVRAHGEDLVAPVVAVVLDGLRPRGAEQTLRAPETKENEHS</sequence>
<evidence type="ECO:0000313" key="2">
    <source>
        <dbReference type="Proteomes" id="UP001356095"/>
    </source>
</evidence>
<dbReference type="Gene3D" id="1.10.357.10">
    <property type="entry name" value="Tetracycline Repressor, domain 2"/>
    <property type="match status" value="1"/>
</dbReference>
<organism evidence="1 2">
    <name type="scientific">Nocardiopsis codii</name>
    <dbReference type="NCBI Taxonomy" id="3065942"/>
    <lineage>
        <taxon>Bacteria</taxon>
        <taxon>Bacillati</taxon>
        <taxon>Actinomycetota</taxon>
        <taxon>Actinomycetes</taxon>
        <taxon>Streptosporangiales</taxon>
        <taxon>Nocardiopsidaceae</taxon>
        <taxon>Nocardiopsis</taxon>
    </lineage>
</organism>
<proteinExistence type="predicted"/>
<dbReference type="RefSeq" id="WP_330091456.1">
    <property type="nucleotide sequence ID" value="NZ_JAUZMY010000008.1"/>
</dbReference>